<dbReference type="InterPro" id="IPR001753">
    <property type="entry name" value="Enoyl-CoA_hydra/iso"/>
</dbReference>
<protein>
    <recommendedName>
        <fullName evidence="9">Enoyl-CoA hydratase</fullName>
    </recommendedName>
</protein>
<evidence type="ECO:0000256" key="3">
    <source>
        <dbReference type="ARBA" id="ARBA00005254"/>
    </source>
</evidence>
<evidence type="ECO:0000256" key="1">
    <source>
        <dbReference type="ARBA" id="ARBA00004275"/>
    </source>
</evidence>
<evidence type="ECO:0000256" key="2">
    <source>
        <dbReference type="ARBA" id="ARBA00005005"/>
    </source>
</evidence>
<dbReference type="GO" id="GO:0005782">
    <property type="term" value="C:peroxisomal matrix"/>
    <property type="evidence" value="ECO:0007669"/>
    <property type="project" value="TreeGrafter"/>
</dbReference>
<dbReference type="AlphaFoldDB" id="A0A6A6CNX6"/>
<comment type="similarity">
    <text evidence="3">Belongs to the enoyl-CoA hydratase/isomerase family.</text>
</comment>
<proteinExistence type="inferred from homology"/>
<dbReference type="GO" id="GO:0006635">
    <property type="term" value="P:fatty acid beta-oxidation"/>
    <property type="evidence" value="ECO:0007669"/>
    <property type="project" value="TreeGrafter"/>
</dbReference>
<dbReference type="Gene3D" id="3.90.226.10">
    <property type="entry name" value="2-enoyl-CoA Hydratase, Chain A, domain 1"/>
    <property type="match status" value="1"/>
</dbReference>
<dbReference type="EMBL" id="ML993593">
    <property type="protein sequence ID" value="KAF2167602.1"/>
    <property type="molecule type" value="Genomic_DNA"/>
</dbReference>
<dbReference type="RefSeq" id="XP_033668491.1">
    <property type="nucleotide sequence ID" value="XM_033816783.1"/>
</dbReference>
<comment type="pathway">
    <text evidence="2">Lipid metabolism; fatty acid beta-oxidation.</text>
</comment>
<dbReference type="PANTHER" id="PTHR43684:SF1">
    <property type="entry name" value="ENOYL-COA DELTA ISOMERASE 2"/>
    <property type="match status" value="1"/>
</dbReference>
<dbReference type="GO" id="GO:0004165">
    <property type="term" value="F:delta(3)-delta(2)-enoyl-CoA isomerase activity"/>
    <property type="evidence" value="ECO:0007669"/>
    <property type="project" value="UniProtKB-ARBA"/>
</dbReference>
<gene>
    <name evidence="7" type="ORF">M409DRAFT_66091</name>
</gene>
<keyword evidence="5" id="KW-0576">Peroxisome</keyword>
<dbReference type="GeneID" id="54570055"/>
<evidence type="ECO:0000256" key="5">
    <source>
        <dbReference type="ARBA" id="ARBA00023140"/>
    </source>
</evidence>
<dbReference type="FunFam" id="3.90.226.10:FF:000048">
    <property type="entry name" value="3,2-trans-enoyl-CoA isomerase"/>
    <property type="match status" value="1"/>
</dbReference>
<dbReference type="CDD" id="cd06558">
    <property type="entry name" value="crotonase-like"/>
    <property type="match status" value="1"/>
</dbReference>
<evidence type="ECO:0000313" key="7">
    <source>
        <dbReference type="EMBL" id="KAF2167602.1"/>
    </source>
</evidence>
<dbReference type="Proteomes" id="UP000799537">
    <property type="component" value="Unassembled WGS sequence"/>
</dbReference>
<dbReference type="SUPFAM" id="SSF52096">
    <property type="entry name" value="ClpP/crotonase"/>
    <property type="match status" value="1"/>
</dbReference>
<keyword evidence="8" id="KW-1185">Reference proteome</keyword>
<evidence type="ECO:0000313" key="8">
    <source>
        <dbReference type="Proteomes" id="UP000799537"/>
    </source>
</evidence>
<keyword evidence="4" id="KW-0843">Virulence</keyword>
<reference evidence="7" key="1">
    <citation type="journal article" date="2020" name="Stud. Mycol.">
        <title>101 Dothideomycetes genomes: a test case for predicting lifestyles and emergence of pathogens.</title>
        <authorList>
            <person name="Haridas S."/>
            <person name="Albert R."/>
            <person name="Binder M."/>
            <person name="Bloem J."/>
            <person name="Labutti K."/>
            <person name="Salamov A."/>
            <person name="Andreopoulos B."/>
            <person name="Baker S."/>
            <person name="Barry K."/>
            <person name="Bills G."/>
            <person name="Bluhm B."/>
            <person name="Cannon C."/>
            <person name="Castanera R."/>
            <person name="Culley D."/>
            <person name="Daum C."/>
            <person name="Ezra D."/>
            <person name="Gonzalez J."/>
            <person name="Henrissat B."/>
            <person name="Kuo A."/>
            <person name="Liang C."/>
            <person name="Lipzen A."/>
            <person name="Lutzoni F."/>
            <person name="Magnuson J."/>
            <person name="Mondo S."/>
            <person name="Nolan M."/>
            <person name="Ohm R."/>
            <person name="Pangilinan J."/>
            <person name="Park H.-J."/>
            <person name="Ramirez L."/>
            <person name="Alfaro M."/>
            <person name="Sun H."/>
            <person name="Tritt A."/>
            <person name="Yoshinaga Y."/>
            <person name="Zwiers L.-H."/>
            <person name="Turgeon B."/>
            <person name="Goodwin S."/>
            <person name="Spatafora J."/>
            <person name="Crous P."/>
            <person name="Grigoriev I."/>
        </authorList>
    </citation>
    <scope>NUCLEOTIDE SEQUENCE</scope>
    <source>
        <strain evidence="7">ATCC 36951</strain>
    </source>
</reference>
<evidence type="ECO:0000256" key="4">
    <source>
        <dbReference type="ARBA" id="ARBA00023026"/>
    </source>
</evidence>
<dbReference type="PANTHER" id="PTHR43684">
    <property type="match status" value="1"/>
</dbReference>
<organism evidence="7 8">
    <name type="scientific">Zasmidium cellare ATCC 36951</name>
    <dbReference type="NCBI Taxonomy" id="1080233"/>
    <lineage>
        <taxon>Eukaryota</taxon>
        <taxon>Fungi</taxon>
        <taxon>Dikarya</taxon>
        <taxon>Ascomycota</taxon>
        <taxon>Pezizomycotina</taxon>
        <taxon>Dothideomycetes</taxon>
        <taxon>Dothideomycetidae</taxon>
        <taxon>Mycosphaerellales</taxon>
        <taxon>Mycosphaerellaceae</taxon>
        <taxon>Zasmidium</taxon>
    </lineage>
</organism>
<dbReference type="InterPro" id="IPR051053">
    <property type="entry name" value="ECH/Chromodomain_protein"/>
</dbReference>
<dbReference type="InterPro" id="IPR029045">
    <property type="entry name" value="ClpP/crotonase-like_dom_sf"/>
</dbReference>
<sequence>MSVEYEVDGKTAIITLNNPAKLNAINLDMFAQLGHHLRAAAADPNIYITLLTGKGRFFSSGADIANRREPEPGEDKRRGYVQNFSRILDLTNTFYTHSNILITALNGPVVGLTAALITHSDFIYAAPHTYLLAPFTSLGLVVEGGGSRSFANRMGVTKAKEALIMSRRIPAEELLACGFLNGIFPANRDGSDSEAFRTTVMNKVCREQLDESNLSSWSMLRIKELMGRTENHLLDGHVLNEVLGGVDALSSGVPQKEFAKMKKKQKQHKL</sequence>
<accession>A0A6A6CNX6</accession>
<dbReference type="Pfam" id="PF00378">
    <property type="entry name" value="ECH_1"/>
    <property type="match status" value="1"/>
</dbReference>
<evidence type="ECO:0008006" key="9">
    <source>
        <dbReference type="Google" id="ProtNLM"/>
    </source>
</evidence>
<dbReference type="OrthoDB" id="448450at2759"/>
<evidence type="ECO:0000256" key="6">
    <source>
        <dbReference type="ARBA" id="ARBA00023235"/>
    </source>
</evidence>
<keyword evidence="6" id="KW-0413">Isomerase</keyword>
<comment type="subcellular location">
    <subcellularLocation>
        <location evidence="1">Peroxisome</location>
    </subcellularLocation>
</comment>
<name>A0A6A6CNX6_ZASCE</name>